<name>A0A2G2ZMX7_CAPAN</name>
<reference evidence="1 2" key="1">
    <citation type="journal article" date="2014" name="Nat. Genet.">
        <title>Genome sequence of the hot pepper provides insights into the evolution of pungency in Capsicum species.</title>
        <authorList>
            <person name="Kim S."/>
            <person name="Park M."/>
            <person name="Yeom S.I."/>
            <person name="Kim Y.M."/>
            <person name="Lee J.M."/>
            <person name="Lee H.A."/>
            <person name="Seo E."/>
            <person name="Choi J."/>
            <person name="Cheong K."/>
            <person name="Kim K.T."/>
            <person name="Jung K."/>
            <person name="Lee G.W."/>
            <person name="Oh S.K."/>
            <person name="Bae C."/>
            <person name="Kim S.B."/>
            <person name="Lee H.Y."/>
            <person name="Kim S.Y."/>
            <person name="Kim M.S."/>
            <person name="Kang B.C."/>
            <person name="Jo Y.D."/>
            <person name="Yang H.B."/>
            <person name="Jeong H.J."/>
            <person name="Kang W.H."/>
            <person name="Kwon J.K."/>
            <person name="Shin C."/>
            <person name="Lim J.Y."/>
            <person name="Park J.H."/>
            <person name="Huh J.H."/>
            <person name="Kim J.S."/>
            <person name="Kim B.D."/>
            <person name="Cohen O."/>
            <person name="Paran I."/>
            <person name="Suh M.C."/>
            <person name="Lee S.B."/>
            <person name="Kim Y.K."/>
            <person name="Shin Y."/>
            <person name="Noh S.J."/>
            <person name="Park J."/>
            <person name="Seo Y.S."/>
            <person name="Kwon S.Y."/>
            <person name="Kim H.A."/>
            <person name="Park J.M."/>
            <person name="Kim H.J."/>
            <person name="Choi S.B."/>
            <person name="Bosland P.W."/>
            <person name="Reeves G."/>
            <person name="Jo S.H."/>
            <person name="Lee B.W."/>
            <person name="Cho H.T."/>
            <person name="Choi H.S."/>
            <person name="Lee M.S."/>
            <person name="Yu Y."/>
            <person name="Do Choi Y."/>
            <person name="Park B.S."/>
            <person name="van Deynze A."/>
            <person name="Ashrafi H."/>
            <person name="Hill T."/>
            <person name="Kim W.T."/>
            <person name="Pai H.S."/>
            <person name="Ahn H.K."/>
            <person name="Yeam I."/>
            <person name="Giovannoni J.J."/>
            <person name="Rose J.K."/>
            <person name="Sorensen I."/>
            <person name="Lee S.J."/>
            <person name="Kim R.W."/>
            <person name="Choi I.Y."/>
            <person name="Choi B.S."/>
            <person name="Lim J.S."/>
            <person name="Lee Y.H."/>
            <person name="Choi D."/>
        </authorList>
    </citation>
    <scope>NUCLEOTIDE SEQUENCE [LARGE SCALE GENOMIC DNA]</scope>
    <source>
        <strain evidence="2">cv. CM334</strain>
    </source>
</reference>
<protein>
    <submittedName>
        <fullName evidence="1">Uncharacterized protein</fullName>
    </submittedName>
</protein>
<dbReference type="Proteomes" id="UP000222542">
    <property type="component" value="Unassembled WGS sequence"/>
</dbReference>
<evidence type="ECO:0000313" key="1">
    <source>
        <dbReference type="EMBL" id="PHT83295.1"/>
    </source>
</evidence>
<sequence>MLKKLRLAGTYLSCSYLDVIAELPNHVVLKLSLNACPGEEWDPNVRGFNKLKHFLVEYSILEYWEAMMENFLSLSASCLDIAHI</sequence>
<proteinExistence type="predicted"/>
<evidence type="ECO:0000313" key="2">
    <source>
        <dbReference type="Proteomes" id="UP000222542"/>
    </source>
</evidence>
<organism evidence="1 2">
    <name type="scientific">Capsicum annuum</name>
    <name type="common">Capsicum pepper</name>
    <dbReference type="NCBI Taxonomy" id="4072"/>
    <lineage>
        <taxon>Eukaryota</taxon>
        <taxon>Viridiplantae</taxon>
        <taxon>Streptophyta</taxon>
        <taxon>Embryophyta</taxon>
        <taxon>Tracheophyta</taxon>
        <taxon>Spermatophyta</taxon>
        <taxon>Magnoliopsida</taxon>
        <taxon>eudicotyledons</taxon>
        <taxon>Gunneridae</taxon>
        <taxon>Pentapetalae</taxon>
        <taxon>asterids</taxon>
        <taxon>lamiids</taxon>
        <taxon>Solanales</taxon>
        <taxon>Solanaceae</taxon>
        <taxon>Solanoideae</taxon>
        <taxon>Capsiceae</taxon>
        <taxon>Capsicum</taxon>
    </lineage>
</organism>
<dbReference type="AlphaFoldDB" id="A0A2G2ZMX7"/>
<gene>
    <name evidence="1" type="ORF">T459_11738</name>
</gene>
<keyword evidence="2" id="KW-1185">Reference proteome</keyword>
<reference evidence="1 2" key="2">
    <citation type="journal article" date="2017" name="Genome Biol.">
        <title>New reference genome sequences of hot pepper reveal the massive evolution of plant disease-resistance genes by retroduplication.</title>
        <authorList>
            <person name="Kim S."/>
            <person name="Park J."/>
            <person name="Yeom S.I."/>
            <person name="Kim Y.M."/>
            <person name="Seo E."/>
            <person name="Kim K.T."/>
            <person name="Kim M.S."/>
            <person name="Lee J.M."/>
            <person name="Cheong K."/>
            <person name="Shin H.S."/>
            <person name="Kim S.B."/>
            <person name="Han K."/>
            <person name="Lee J."/>
            <person name="Park M."/>
            <person name="Lee H.A."/>
            <person name="Lee H.Y."/>
            <person name="Lee Y."/>
            <person name="Oh S."/>
            <person name="Lee J.H."/>
            <person name="Choi E."/>
            <person name="Choi E."/>
            <person name="Lee S.E."/>
            <person name="Jeon J."/>
            <person name="Kim H."/>
            <person name="Choi G."/>
            <person name="Song H."/>
            <person name="Lee J."/>
            <person name="Lee S.C."/>
            <person name="Kwon J.K."/>
            <person name="Lee H.Y."/>
            <person name="Koo N."/>
            <person name="Hong Y."/>
            <person name="Kim R.W."/>
            <person name="Kang W.H."/>
            <person name="Huh J.H."/>
            <person name="Kang B.C."/>
            <person name="Yang T.J."/>
            <person name="Lee Y.H."/>
            <person name="Bennetzen J.L."/>
            <person name="Choi D."/>
        </authorList>
    </citation>
    <scope>NUCLEOTIDE SEQUENCE [LARGE SCALE GENOMIC DNA]</scope>
    <source>
        <strain evidence="2">cv. CM334</strain>
    </source>
</reference>
<dbReference type="PANTHER" id="PTHR15140:SF33">
    <property type="entry name" value="LATE BLIGHT RESISTANCE PROTEIN HOMOLOG R1A-3 ISOFORM X1"/>
    <property type="match status" value="1"/>
</dbReference>
<dbReference type="PANTHER" id="PTHR15140">
    <property type="entry name" value="TUBULIN-SPECIFIC CHAPERONE E"/>
    <property type="match status" value="1"/>
</dbReference>
<dbReference type="Gramene" id="PHT83295">
    <property type="protein sequence ID" value="PHT83295"/>
    <property type="gene ID" value="T459_11738"/>
</dbReference>
<dbReference type="EMBL" id="AYRZ02000004">
    <property type="protein sequence ID" value="PHT83295.1"/>
    <property type="molecule type" value="Genomic_DNA"/>
</dbReference>
<comment type="caution">
    <text evidence="1">The sequence shown here is derived from an EMBL/GenBank/DDBJ whole genome shotgun (WGS) entry which is preliminary data.</text>
</comment>
<accession>A0A2G2ZMX7</accession>